<dbReference type="InterPro" id="IPR051466">
    <property type="entry name" value="D-amino_acid_metab_enzyme"/>
</dbReference>
<organism evidence="4">
    <name type="scientific">uncultured Phycisphaerae bacterium</name>
    <dbReference type="NCBI Taxonomy" id="904963"/>
    <lineage>
        <taxon>Bacteria</taxon>
        <taxon>Pseudomonadati</taxon>
        <taxon>Planctomycetota</taxon>
        <taxon>Phycisphaerae</taxon>
        <taxon>environmental samples</taxon>
    </lineage>
</organism>
<comment type="similarity">
    <text evidence="1">Belongs to the DSD1 family.</text>
</comment>
<dbReference type="SUPFAM" id="SSF51419">
    <property type="entry name" value="PLP-binding barrel"/>
    <property type="match status" value="1"/>
</dbReference>
<keyword evidence="2" id="KW-0456">Lyase</keyword>
<feature type="domain" description="D-serine dehydratase-like" evidence="3">
    <location>
        <begin position="250"/>
        <end position="345"/>
    </location>
</feature>
<name>A0A6J4PBD3_9BACT</name>
<evidence type="ECO:0000256" key="2">
    <source>
        <dbReference type="ARBA" id="ARBA00023239"/>
    </source>
</evidence>
<accession>A0A6J4PBD3</accession>
<evidence type="ECO:0000313" key="4">
    <source>
        <dbReference type="EMBL" id="CAA9406218.1"/>
    </source>
</evidence>
<dbReference type="Gene3D" id="3.20.20.10">
    <property type="entry name" value="Alanine racemase"/>
    <property type="match status" value="1"/>
</dbReference>
<evidence type="ECO:0000256" key="1">
    <source>
        <dbReference type="ARBA" id="ARBA00005323"/>
    </source>
</evidence>
<dbReference type="InterPro" id="IPR001608">
    <property type="entry name" value="Ala_racemase_N"/>
</dbReference>
<dbReference type="GO" id="GO:0008721">
    <property type="term" value="F:D-serine ammonia-lyase activity"/>
    <property type="evidence" value="ECO:0007669"/>
    <property type="project" value="TreeGrafter"/>
</dbReference>
<gene>
    <name evidence="4" type="ORF">AVDCRST_MAG64-2005</name>
</gene>
<sequence length="362" mass="37898">MYDLSTPALVIDAEKVRRNLRRMADYVTAHHLRLRPHTKTHKSVAIGRMQLGEGGAVGLTVAKAGEAAVMAGAGDDLLMAYPPADRRRAAAVADLARTTTVHVGLDSAAAARTLSEAAAAAGSTVGVLVDLDVGLHRTGVQTPAASVDLAQVVGRLPGLRLGGIMFYPGHIGRTATEQVPALAAVEALLAEALGLWARHGLRADIVSGGSTPTAYQSHLVKGVTEIRPGTYVFNDMNCVRGGCATLDECAARIVCTVVSDAVPGQVVIDAGSKTLTSDRCGPAPDSGHGYVVEYPGAKITKLTEEHGQVDVTGCDRAPRVGEQVTVIPNHICPCVNLQDQVYWQEPGELPRAMAVDARGRVF</sequence>
<dbReference type="Gene3D" id="2.40.37.20">
    <property type="entry name" value="D-serine dehydratase-like domain"/>
    <property type="match status" value="1"/>
</dbReference>
<dbReference type="AlphaFoldDB" id="A0A6J4PBD3"/>
<evidence type="ECO:0000259" key="3">
    <source>
        <dbReference type="SMART" id="SM01119"/>
    </source>
</evidence>
<dbReference type="SMART" id="SM01119">
    <property type="entry name" value="D-ser_dehydrat"/>
    <property type="match status" value="1"/>
</dbReference>
<dbReference type="InterPro" id="IPR029066">
    <property type="entry name" value="PLP-binding_barrel"/>
</dbReference>
<protein>
    <submittedName>
        <fullName evidence="4">Low-specificity D-threonine aldolase</fullName>
    </submittedName>
</protein>
<dbReference type="InterPro" id="IPR042208">
    <property type="entry name" value="D-ser_dehydrat-like_sf"/>
</dbReference>
<proteinExistence type="inferred from homology"/>
<dbReference type="GO" id="GO:0036088">
    <property type="term" value="P:D-serine catabolic process"/>
    <property type="evidence" value="ECO:0007669"/>
    <property type="project" value="TreeGrafter"/>
</dbReference>
<reference evidence="4" key="1">
    <citation type="submission" date="2020-02" db="EMBL/GenBank/DDBJ databases">
        <authorList>
            <person name="Meier V. D."/>
        </authorList>
    </citation>
    <scope>NUCLEOTIDE SEQUENCE</scope>
    <source>
        <strain evidence="4">AVDCRST_MAG64</strain>
    </source>
</reference>
<dbReference type="EMBL" id="CADCUQ010000455">
    <property type="protein sequence ID" value="CAA9406218.1"/>
    <property type="molecule type" value="Genomic_DNA"/>
</dbReference>
<dbReference type="InterPro" id="IPR026956">
    <property type="entry name" value="D-ser_dehydrat-like_dom"/>
</dbReference>
<dbReference type="Pfam" id="PF01168">
    <property type="entry name" value="Ala_racemase_N"/>
    <property type="match status" value="1"/>
</dbReference>
<dbReference type="Pfam" id="PF14031">
    <property type="entry name" value="D-ser_dehydrat"/>
    <property type="match status" value="1"/>
</dbReference>
<dbReference type="PANTHER" id="PTHR28004:SF2">
    <property type="entry name" value="D-SERINE DEHYDRATASE"/>
    <property type="match status" value="1"/>
</dbReference>
<dbReference type="PANTHER" id="PTHR28004">
    <property type="entry name" value="ZGC:162816-RELATED"/>
    <property type="match status" value="1"/>
</dbReference>